<comment type="similarity">
    <text evidence="2 15">Belongs to the FPG family.</text>
</comment>
<feature type="binding site" evidence="15">
    <location>
        <position position="152"/>
    </location>
    <ligand>
        <name>DNA</name>
        <dbReference type="ChEBI" id="CHEBI:16991"/>
    </ligand>
</feature>
<dbReference type="SMART" id="SM01232">
    <property type="entry name" value="H2TH"/>
    <property type="match status" value="1"/>
</dbReference>
<dbReference type="GO" id="GO:0008270">
    <property type="term" value="F:zinc ion binding"/>
    <property type="evidence" value="ECO:0007669"/>
    <property type="project" value="UniProtKB-UniRule"/>
</dbReference>
<evidence type="ECO:0000256" key="4">
    <source>
        <dbReference type="ARBA" id="ARBA00022723"/>
    </source>
</evidence>
<feature type="active site" description="Schiff-base intermediate with DNA" evidence="15">
    <location>
        <position position="2"/>
    </location>
</feature>
<dbReference type="SMART" id="SM00898">
    <property type="entry name" value="Fapy_DNA_glyco"/>
    <property type="match status" value="1"/>
</dbReference>
<dbReference type="Pfam" id="PF01149">
    <property type="entry name" value="Fapy_DNA_glyco"/>
    <property type="match status" value="1"/>
</dbReference>
<sequence length="271" mass="30287">MPELPEVETTRAGISPHIRNAKINAVIVRQHKLRWPVSPQLHQLLPGNHIVNVRRRGKYLLLELHKGTVLIHLGMSGSLRIVDSSAVVGKHDHVDIVFANSKILRYTDPRRFGCILWDDQNIELHPLLVKLGPEPLTEDFHASYLFKQSRTRKVPVKTFIMNANIVVGVGNIYANEALFMAGIHPSRAAGNISLKRYLKLVTCIKWVLQQAIEAGGTTLKDFTNSDGKPGYFKQSLQVYGRSGLACVGCGQSLKEIRIGQRSTVFCTNCQH</sequence>
<keyword evidence="13 15" id="KW-0326">Glycosidase</keyword>
<dbReference type="Pfam" id="PF06831">
    <property type="entry name" value="H2TH"/>
    <property type="match status" value="1"/>
</dbReference>
<dbReference type="FunFam" id="3.20.190.10:FF:000001">
    <property type="entry name" value="Formamidopyrimidine-DNA glycosylase"/>
    <property type="match status" value="1"/>
</dbReference>
<evidence type="ECO:0000256" key="8">
    <source>
        <dbReference type="ARBA" id="ARBA00022833"/>
    </source>
</evidence>
<name>A0A2A4MSA2_9GAMM</name>
<dbReference type="GO" id="GO:0140078">
    <property type="term" value="F:class I DNA-(apurinic or apyrimidinic site) endonuclease activity"/>
    <property type="evidence" value="ECO:0007669"/>
    <property type="project" value="UniProtKB-EC"/>
</dbReference>
<dbReference type="GO" id="GO:0006284">
    <property type="term" value="P:base-excision repair"/>
    <property type="evidence" value="ECO:0007669"/>
    <property type="project" value="InterPro"/>
</dbReference>
<dbReference type="Gene3D" id="3.20.190.10">
    <property type="entry name" value="MutM-like, N-terminal"/>
    <property type="match status" value="1"/>
</dbReference>
<dbReference type="PROSITE" id="PS51068">
    <property type="entry name" value="FPG_CAT"/>
    <property type="match status" value="1"/>
</dbReference>
<dbReference type="FunFam" id="1.10.8.50:FF:000003">
    <property type="entry name" value="Formamidopyrimidine-DNA glycosylase"/>
    <property type="match status" value="1"/>
</dbReference>
<evidence type="ECO:0000256" key="9">
    <source>
        <dbReference type="ARBA" id="ARBA00023125"/>
    </source>
</evidence>
<comment type="catalytic activity">
    <reaction evidence="14 15">
        <text>2'-deoxyribonucleotide-(2'-deoxyribose 5'-phosphate)-2'-deoxyribonucleotide-DNA = a 3'-end 2'-deoxyribonucleotide-(2,3-dehydro-2,3-deoxyribose 5'-phosphate)-DNA + a 5'-end 5'-phospho-2'-deoxyribonucleoside-DNA + H(+)</text>
        <dbReference type="Rhea" id="RHEA:66592"/>
        <dbReference type="Rhea" id="RHEA-COMP:13180"/>
        <dbReference type="Rhea" id="RHEA-COMP:16897"/>
        <dbReference type="Rhea" id="RHEA-COMP:17067"/>
        <dbReference type="ChEBI" id="CHEBI:15378"/>
        <dbReference type="ChEBI" id="CHEBI:136412"/>
        <dbReference type="ChEBI" id="CHEBI:157695"/>
        <dbReference type="ChEBI" id="CHEBI:167181"/>
        <dbReference type="EC" id="4.2.99.18"/>
    </reaction>
</comment>
<dbReference type="InterPro" id="IPR020629">
    <property type="entry name" value="FPG_Glyclase"/>
</dbReference>
<dbReference type="NCBIfam" id="TIGR00577">
    <property type="entry name" value="fpg"/>
    <property type="match status" value="1"/>
</dbReference>
<comment type="cofactor">
    <cofactor evidence="15">
        <name>Zn(2+)</name>
        <dbReference type="ChEBI" id="CHEBI:29105"/>
    </cofactor>
    <text evidence="15">Binds 1 zinc ion per subunit.</text>
</comment>
<dbReference type="SUPFAM" id="SSF46946">
    <property type="entry name" value="S13-like H2TH domain"/>
    <property type="match status" value="1"/>
</dbReference>
<dbReference type="EC" id="4.2.99.18" evidence="15"/>
<dbReference type="Proteomes" id="UP000218172">
    <property type="component" value="Unassembled WGS sequence"/>
</dbReference>
<evidence type="ECO:0000256" key="1">
    <source>
        <dbReference type="ARBA" id="ARBA00001668"/>
    </source>
</evidence>
<evidence type="ECO:0000256" key="6">
    <source>
        <dbReference type="ARBA" id="ARBA00022771"/>
    </source>
</evidence>
<evidence type="ECO:0000259" key="16">
    <source>
        <dbReference type="PROSITE" id="PS51066"/>
    </source>
</evidence>
<dbReference type="InterPro" id="IPR010979">
    <property type="entry name" value="Ribosomal_uS13-like_H2TH"/>
</dbReference>
<dbReference type="HAMAP" id="MF_00103">
    <property type="entry name" value="Fapy_DNA_glycosyl"/>
    <property type="match status" value="1"/>
</dbReference>
<dbReference type="InterPro" id="IPR012319">
    <property type="entry name" value="FPG_cat"/>
</dbReference>
<organism evidence="18 19">
    <name type="scientific">SAR86 cluster bacterium</name>
    <dbReference type="NCBI Taxonomy" id="2030880"/>
    <lineage>
        <taxon>Bacteria</taxon>
        <taxon>Pseudomonadati</taxon>
        <taxon>Pseudomonadota</taxon>
        <taxon>Gammaproteobacteria</taxon>
        <taxon>SAR86 cluster</taxon>
    </lineage>
</organism>
<evidence type="ECO:0000256" key="10">
    <source>
        <dbReference type="ARBA" id="ARBA00023204"/>
    </source>
</evidence>
<dbReference type="PANTHER" id="PTHR22993">
    <property type="entry name" value="FORMAMIDOPYRIMIDINE-DNA GLYCOSYLASE"/>
    <property type="match status" value="1"/>
</dbReference>
<evidence type="ECO:0000256" key="3">
    <source>
        <dbReference type="ARBA" id="ARBA00011245"/>
    </source>
</evidence>
<feature type="active site" description="Proton donor; for delta-elimination activity" evidence="15">
    <location>
        <position position="261"/>
    </location>
</feature>
<dbReference type="Gene3D" id="1.10.8.50">
    <property type="match status" value="1"/>
</dbReference>
<evidence type="ECO:0000256" key="12">
    <source>
        <dbReference type="ARBA" id="ARBA00023268"/>
    </source>
</evidence>
<evidence type="ECO:0000256" key="14">
    <source>
        <dbReference type="ARBA" id="ARBA00044632"/>
    </source>
</evidence>
<dbReference type="CDD" id="cd08966">
    <property type="entry name" value="EcFpg-like_N"/>
    <property type="match status" value="1"/>
</dbReference>
<dbReference type="PROSITE" id="PS01242">
    <property type="entry name" value="ZF_FPG_1"/>
    <property type="match status" value="1"/>
</dbReference>
<feature type="domain" description="FPG-type" evidence="16">
    <location>
        <begin position="237"/>
        <end position="271"/>
    </location>
</feature>
<feature type="binding site" evidence="15">
    <location>
        <position position="91"/>
    </location>
    <ligand>
        <name>DNA</name>
        <dbReference type="ChEBI" id="CHEBI:16991"/>
    </ligand>
</feature>
<dbReference type="NCBIfam" id="NF002211">
    <property type="entry name" value="PRK01103.1"/>
    <property type="match status" value="1"/>
</dbReference>
<accession>A0A2A4MSA2</accession>
<feature type="binding site" evidence="15">
    <location>
        <position position="110"/>
    </location>
    <ligand>
        <name>DNA</name>
        <dbReference type="ChEBI" id="CHEBI:16991"/>
    </ligand>
</feature>
<dbReference type="EC" id="3.2.2.23" evidence="15"/>
<dbReference type="InterPro" id="IPR035937">
    <property type="entry name" value="FPG_N"/>
</dbReference>
<keyword evidence="6 15" id="KW-0863">Zinc-finger</keyword>
<gene>
    <name evidence="15" type="primary">mutM</name>
    <name evidence="15" type="synonym">fpg</name>
    <name evidence="18" type="ORF">COC19_02495</name>
</gene>
<dbReference type="GO" id="GO:0003684">
    <property type="term" value="F:damaged DNA binding"/>
    <property type="evidence" value="ECO:0007669"/>
    <property type="project" value="InterPro"/>
</dbReference>
<keyword evidence="9 15" id="KW-0238">DNA-binding</keyword>
<feature type="active site" description="Proton donor" evidence="15">
    <location>
        <position position="3"/>
    </location>
</feature>
<evidence type="ECO:0000256" key="11">
    <source>
        <dbReference type="ARBA" id="ARBA00023239"/>
    </source>
</evidence>
<feature type="active site" description="Proton donor; for beta-elimination activity" evidence="15">
    <location>
        <position position="58"/>
    </location>
</feature>
<keyword evidence="5 15" id="KW-0227">DNA damage</keyword>
<evidence type="ECO:0000256" key="13">
    <source>
        <dbReference type="ARBA" id="ARBA00023295"/>
    </source>
</evidence>
<comment type="caution">
    <text evidence="18">The sequence shown here is derived from an EMBL/GenBank/DDBJ whole genome shotgun (WGS) entry which is preliminary data.</text>
</comment>
<evidence type="ECO:0000313" key="18">
    <source>
        <dbReference type="EMBL" id="PCH62637.1"/>
    </source>
</evidence>
<comment type="catalytic activity">
    <reaction evidence="1 15">
        <text>Hydrolysis of DNA containing ring-opened 7-methylguanine residues, releasing 2,6-diamino-4-hydroxy-5-(N-methyl)formamidopyrimidine.</text>
        <dbReference type="EC" id="3.2.2.23"/>
    </reaction>
</comment>
<dbReference type="PROSITE" id="PS51066">
    <property type="entry name" value="ZF_FPG_2"/>
    <property type="match status" value="1"/>
</dbReference>
<dbReference type="Pfam" id="PF06827">
    <property type="entry name" value="zf-FPG_IleRS"/>
    <property type="match status" value="1"/>
</dbReference>
<keyword evidence="7 15" id="KW-0378">Hydrolase</keyword>
<dbReference type="SUPFAM" id="SSF81624">
    <property type="entry name" value="N-terminal domain of MutM-like DNA repair proteins"/>
    <property type="match status" value="1"/>
</dbReference>
<protein>
    <recommendedName>
        <fullName evidence="15">Formamidopyrimidine-DNA glycosylase</fullName>
        <shortName evidence="15">Fapy-DNA glycosylase</shortName>
        <ecNumber evidence="15">3.2.2.23</ecNumber>
    </recommendedName>
    <alternativeName>
        <fullName evidence="15">DNA-(apurinic or apyrimidinic site) lyase MutM</fullName>
        <shortName evidence="15">AP lyase MutM</shortName>
        <ecNumber evidence="15">4.2.99.18</ecNumber>
    </alternativeName>
</protein>
<dbReference type="InterPro" id="IPR000214">
    <property type="entry name" value="Znf_DNA_glyclase/AP_lyase"/>
</dbReference>
<feature type="domain" description="Formamidopyrimidine-DNA glycosylase catalytic" evidence="17">
    <location>
        <begin position="2"/>
        <end position="113"/>
    </location>
</feature>
<keyword evidence="11 15" id="KW-0456">Lyase</keyword>
<dbReference type="EMBL" id="NVQR01000035">
    <property type="protein sequence ID" value="PCH62637.1"/>
    <property type="molecule type" value="Genomic_DNA"/>
</dbReference>
<proteinExistence type="inferred from homology"/>
<dbReference type="GO" id="GO:0034039">
    <property type="term" value="F:8-oxo-7,8-dihydroguanine DNA N-glycosylase activity"/>
    <property type="evidence" value="ECO:0007669"/>
    <property type="project" value="TreeGrafter"/>
</dbReference>
<evidence type="ECO:0000256" key="15">
    <source>
        <dbReference type="HAMAP-Rule" id="MF_00103"/>
    </source>
</evidence>
<dbReference type="PANTHER" id="PTHR22993:SF9">
    <property type="entry name" value="FORMAMIDOPYRIMIDINE-DNA GLYCOSYLASE"/>
    <property type="match status" value="1"/>
</dbReference>
<comment type="function">
    <text evidence="15">Involved in base excision repair of DNA damaged by oxidation or by mutagenic agents. Acts as DNA glycosylase that recognizes and removes damaged bases. Has a preference for oxidized purines, such as 7,8-dihydro-8-oxoguanine (8-oxoG). Has AP (apurinic/apyrimidinic) lyase activity and introduces nicks in the DNA strand. Cleaves the DNA backbone by beta-delta elimination to generate a single-strand break at the site of the removed base with both 3'- and 5'-phosphates.</text>
</comment>
<reference evidence="19" key="1">
    <citation type="submission" date="2017-08" db="EMBL/GenBank/DDBJ databases">
        <title>A dynamic microbial community with high functional redundancy inhabits the cold, oxic subseafloor aquifer.</title>
        <authorList>
            <person name="Tully B.J."/>
            <person name="Wheat C.G."/>
            <person name="Glazer B.T."/>
            <person name="Huber J.A."/>
        </authorList>
    </citation>
    <scope>NUCLEOTIDE SEQUENCE [LARGE SCALE GENOMIC DNA]</scope>
</reference>
<keyword evidence="12 15" id="KW-0511">Multifunctional enzyme</keyword>
<dbReference type="InterPro" id="IPR015886">
    <property type="entry name" value="H2TH_FPG"/>
</dbReference>
<keyword evidence="8 15" id="KW-0862">Zinc</keyword>
<keyword evidence="10 15" id="KW-0234">DNA repair</keyword>
<evidence type="ECO:0000313" key="19">
    <source>
        <dbReference type="Proteomes" id="UP000218172"/>
    </source>
</evidence>
<dbReference type="InterPro" id="IPR015887">
    <property type="entry name" value="DNA_glyclase_Znf_dom_DNA_BS"/>
</dbReference>
<evidence type="ECO:0000256" key="5">
    <source>
        <dbReference type="ARBA" id="ARBA00022763"/>
    </source>
</evidence>
<dbReference type="SUPFAM" id="SSF57716">
    <property type="entry name" value="Glucocorticoid receptor-like (DNA-binding domain)"/>
    <property type="match status" value="1"/>
</dbReference>
<evidence type="ECO:0000256" key="7">
    <source>
        <dbReference type="ARBA" id="ARBA00022801"/>
    </source>
</evidence>
<evidence type="ECO:0000256" key="2">
    <source>
        <dbReference type="ARBA" id="ARBA00009409"/>
    </source>
</evidence>
<keyword evidence="4 15" id="KW-0479">Metal-binding</keyword>
<dbReference type="AlphaFoldDB" id="A0A2A4MSA2"/>
<comment type="subunit">
    <text evidence="3 15">Monomer.</text>
</comment>
<dbReference type="InterPro" id="IPR010663">
    <property type="entry name" value="Znf_FPG/IleRS"/>
</dbReference>
<evidence type="ECO:0000259" key="17">
    <source>
        <dbReference type="PROSITE" id="PS51068"/>
    </source>
</evidence>